<protein>
    <recommendedName>
        <fullName evidence="1">C2 domain-containing protein</fullName>
    </recommendedName>
</protein>
<keyword evidence="3" id="KW-1185">Reference proteome</keyword>
<dbReference type="SMART" id="SM00239">
    <property type="entry name" value="C2"/>
    <property type="match status" value="1"/>
</dbReference>
<evidence type="ECO:0000313" key="2">
    <source>
        <dbReference type="EMBL" id="KXN71564.1"/>
    </source>
</evidence>
<accession>A0A137P9E2</accession>
<dbReference type="OrthoDB" id="270970at2759"/>
<evidence type="ECO:0000313" key="3">
    <source>
        <dbReference type="Proteomes" id="UP000070444"/>
    </source>
</evidence>
<dbReference type="EMBL" id="KQ964472">
    <property type="protein sequence ID" value="KXN71564.1"/>
    <property type="molecule type" value="Genomic_DNA"/>
</dbReference>
<dbReference type="PANTHER" id="PTHR47052:SF3">
    <property type="entry name" value="INGRESSION PROTEIN 1"/>
    <property type="match status" value="1"/>
</dbReference>
<dbReference type="OMA" id="AGHHAYW"/>
<dbReference type="PANTHER" id="PTHR47052">
    <property type="entry name" value="CONSERVED SERINE PROLINE-RICH PROTEIN (AFU_ORTHOLOGUE AFUA_2G01790)"/>
    <property type="match status" value="1"/>
</dbReference>
<feature type="domain" description="C2" evidence="1">
    <location>
        <begin position="1"/>
        <end position="104"/>
    </location>
</feature>
<dbReference type="InterPro" id="IPR052981">
    <property type="entry name" value="Ingression_C2_domain"/>
</dbReference>
<reference evidence="2 3" key="1">
    <citation type="journal article" date="2015" name="Genome Biol. Evol.">
        <title>Phylogenomic analyses indicate that early fungi evolved digesting cell walls of algal ancestors of land plants.</title>
        <authorList>
            <person name="Chang Y."/>
            <person name="Wang S."/>
            <person name="Sekimoto S."/>
            <person name="Aerts A.L."/>
            <person name="Choi C."/>
            <person name="Clum A."/>
            <person name="LaButti K.M."/>
            <person name="Lindquist E.A."/>
            <person name="Yee Ngan C."/>
            <person name="Ohm R.A."/>
            <person name="Salamov A.A."/>
            <person name="Grigoriev I.V."/>
            <person name="Spatafora J.W."/>
            <person name="Berbee M.L."/>
        </authorList>
    </citation>
    <scope>NUCLEOTIDE SEQUENCE [LARGE SCALE GENOMIC DNA]</scope>
    <source>
        <strain evidence="2 3">NRRL 28638</strain>
    </source>
</reference>
<dbReference type="Pfam" id="PF00168">
    <property type="entry name" value="C2"/>
    <property type="match status" value="1"/>
</dbReference>
<dbReference type="AlphaFoldDB" id="A0A137P9E2"/>
<sequence>MTNQDKLLITVVSGKELHDKGGIFGSNDAYVVVSVGNRYNTTNIIEDAGHHAYWDNSFEFDASYSDEIRVDCMHGDGEDEGELIGRVVIPMDNIVKYGQVDQWYQLGKKGDFRGLIRLRIAYQKNFVQNQFSPAPQPNINGLNYQNYQNQSMYPPPPGGFANNFY</sequence>
<organism evidence="2 3">
    <name type="scientific">Conidiobolus coronatus (strain ATCC 28846 / CBS 209.66 / NRRL 28638)</name>
    <name type="common">Delacroixia coronata</name>
    <dbReference type="NCBI Taxonomy" id="796925"/>
    <lineage>
        <taxon>Eukaryota</taxon>
        <taxon>Fungi</taxon>
        <taxon>Fungi incertae sedis</taxon>
        <taxon>Zoopagomycota</taxon>
        <taxon>Entomophthoromycotina</taxon>
        <taxon>Entomophthoromycetes</taxon>
        <taxon>Entomophthorales</taxon>
        <taxon>Ancylistaceae</taxon>
        <taxon>Conidiobolus</taxon>
    </lineage>
</organism>
<dbReference type="Gene3D" id="2.60.40.150">
    <property type="entry name" value="C2 domain"/>
    <property type="match status" value="1"/>
</dbReference>
<proteinExistence type="predicted"/>
<name>A0A137P9E2_CONC2</name>
<dbReference type="InterPro" id="IPR035892">
    <property type="entry name" value="C2_domain_sf"/>
</dbReference>
<evidence type="ECO:0000259" key="1">
    <source>
        <dbReference type="PROSITE" id="PS50004"/>
    </source>
</evidence>
<gene>
    <name evidence="2" type="ORF">CONCODRAFT_16817</name>
</gene>
<dbReference type="SUPFAM" id="SSF49562">
    <property type="entry name" value="C2 domain (Calcium/lipid-binding domain, CaLB)"/>
    <property type="match status" value="1"/>
</dbReference>
<dbReference type="InterPro" id="IPR000008">
    <property type="entry name" value="C2_dom"/>
</dbReference>
<dbReference type="PROSITE" id="PS50004">
    <property type="entry name" value="C2"/>
    <property type="match status" value="1"/>
</dbReference>
<dbReference type="Proteomes" id="UP000070444">
    <property type="component" value="Unassembled WGS sequence"/>
</dbReference>